<dbReference type="GO" id="GO:0016757">
    <property type="term" value="F:glycosyltransferase activity"/>
    <property type="evidence" value="ECO:0007669"/>
    <property type="project" value="UniProtKB-KW"/>
</dbReference>
<evidence type="ECO:0000256" key="17">
    <source>
        <dbReference type="ARBA" id="ARBA00022692"/>
    </source>
</evidence>
<evidence type="ECO:0000259" key="31">
    <source>
        <dbReference type="Pfam" id="PF14681"/>
    </source>
</evidence>
<dbReference type="GO" id="GO:0005524">
    <property type="term" value="F:ATP binding"/>
    <property type="evidence" value="ECO:0007669"/>
    <property type="project" value="UniProtKB-KW"/>
</dbReference>
<feature type="compositionally biased region" description="Low complexity" evidence="28">
    <location>
        <begin position="514"/>
        <end position="529"/>
    </location>
</feature>
<evidence type="ECO:0000259" key="30">
    <source>
        <dbReference type="Pfam" id="PF00485"/>
    </source>
</evidence>
<dbReference type="HAMAP" id="MF_01465">
    <property type="entry name" value="SecY"/>
    <property type="match status" value="1"/>
</dbReference>
<keyword evidence="20" id="KW-0653">Protein transport</keyword>
<comment type="similarity">
    <text evidence="7">Belongs to the SecY/SEC61-alpha family.</text>
</comment>
<dbReference type="InterPro" id="IPR000764">
    <property type="entry name" value="Uridine_kinase-like"/>
</dbReference>
<feature type="domain" description="Phosphoribosyltransferase" evidence="31">
    <location>
        <begin position="293"/>
        <end position="487"/>
    </location>
</feature>
<evidence type="ECO:0000256" key="3">
    <source>
        <dbReference type="ARBA" id="ARBA00004334"/>
    </source>
</evidence>
<keyword evidence="16 27" id="KW-0808">Transferase</keyword>
<dbReference type="EMBL" id="BRXU01000001">
    <property type="protein sequence ID" value="GLC47909.1"/>
    <property type="molecule type" value="Genomic_DNA"/>
</dbReference>
<dbReference type="NCBIfam" id="TIGR00235">
    <property type="entry name" value="udk"/>
    <property type="match status" value="1"/>
</dbReference>
<feature type="transmembrane region" description="Helical" evidence="29">
    <location>
        <begin position="837"/>
        <end position="855"/>
    </location>
</feature>
<dbReference type="GO" id="GO:0009535">
    <property type="term" value="C:chloroplast thylakoid membrane"/>
    <property type="evidence" value="ECO:0007669"/>
    <property type="project" value="UniProtKB-SubCell"/>
</dbReference>
<evidence type="ECO:0000256" key="9">
    <source>
        <dbReference type="ARBA" id="ARBA00009516"/>
    </source>
</evidence>
<dbReference type="InterPro" id="IPR026593">
    <property type="entry name" value="SecY"/>
</dbReference>
<feature type="region of interest" description="Disordered" evidence="28">
    <location>
        <begin position="485"/>
        <end position="529"/>
    </location>
</feature>
<comment type="caution">
    <text evidence="32">The sequence shown here is derived from an EMBL/GenBank/DDBJ whole genome shotgun (WGS) entry which is preliminary data.</text>
</comment>
<dbReference type="CDD" id="cd06223">
    <property type="entry name" value="PRTases_typeI"/>
    <property type="match status" value="1"/>
</dbReference>
<dbReference type="EC" id="2.7.1.48" evidence="27"/>
<comment type="similarity">
    <text evidence="9">Belongs to the UPRTase family.</text>
</comment>
<dbReference type="Pfam" id="PF00344">
    <property type="entry name" value="SecY"/>
    <property type="match status" value="1"/>
</dbReference>
<dbReference type="InterPro" id="IPR002208">
    <property type="entry name" value="SecY/SEC61-alpha"/>
</dbReference>
<proteinExistence type="inferred from homology"/>
<feature type="transmembrane region" description="Helical" evidence="29">
    <location>
        <begin position="686"/>
        <end position="706"/>
    </location>
</feature>
<keyword evidence="22 29" id="KW-1133">Transmembrane helix</keyword>
<evidence type="ECO:0000256" key="22">
    <source>
        <dbReference type="ARBA" id="ARBA00022989"/>
    </source>
</evidence>
<comment type="subcellular location">
    <subcellularLocation>
        <location evidence="2">Membrane</location>
        <topology evidence="2">Multi-pass membrane protein</topology>
    </subcellularLocation>
    <subcellularLocation>
        <location evidence="3">Plastid</location>
        <location evidence="3">Chloroplast thylakoid membrane</location>
    </subcellularLocation>
</comment>
<feature type="domain" description="Phosphoribulokinase/uridine kinase" evidence="30">
    <location>
        <begin position="76"/>
        <end position="260"/>
    </location>
</feature>
<dbReference type="GO" id="GO:0004849">
    <property type="term" value="F:uridine kinase activity"/>
    <property type="evidence" value="ECO:0007669"/>
    <property type="project" value="UniProtKB-EC"/>
</dbReference>
<keyword evidence="13" id="KW-0021">Allosteric enzyme</keyword>
<keyword evidence="26 29" id="KW-0472">Membrane</keyword>
<evidence type="ECO:0000256" key="6">
    <source>
        <dbReference type="ARBA" id="ARBA00005180"/>
    </source>
</evidence>
<dbReference type="InterPro" id="IPR030659">
    <property type="entry name" value="SecY_CS"/>
</dbReference>
<keyword evidence="25" id="KW-0342">GTP-binding</keyword>
<dbReference type="Gene3D" id="1.10.3370.10">
    <property type="entry name" value="SecY subunit domain"/>
    <property type="match status" value="1"/>
</dbReference>
<evidence type="ECO:0000256" key="10">
    <source>
        <dbReference type="ARBA" id="ARBA00010723"/>
    </source>
</evidence>
<dbReference type="FunFam" id="3.40.50.2020:FF:000023">
    <property type="entry name" value="Probable uracil phosphoribosyltransferase"/>
    <property type="match status" value="1"/>
</dbReference>
<evidence type="ECO:0000256" key="21">
    <source>
        <dbReference type="ARBA" id="ARBA00022946"/>
    </source>
</evidence>
<comment type="similarity">
    <text evidence="8">In the N-terminal section; belongs to the uridine kinase family.</text>
</comment>
<feature type="transmembrane region" description="Helical" evidence="29">
    <location>
        <begin position="920"/>
        <end position="939"/>
    </location>
</feature>
<sequence>MDGNGIGTSVTDILAGTAALSVKDAGPKDASATVNAVTMRDRSYGGMEDEADADAAERELRRVASPNFRQNRHPFLIGVAGGTASGKTTVCDRIMQRLHDQCVVMLSQDSFYRTLTADEMILAKANNYNFDHPDALDRQELLNCVQRLKEGRSVDIPIYDFATHSRSTETRRVDPADVVIVEGILVLAMEEIRGQLNMKIYVDTDDDVRLARRIQRDVASRGRDVGSVIEQYTRFVKPAFDTFIGPSRRYADIIVPWQSSENIVAIDLITEHIRLKLRQHDLIRIYRNLEVMPSNFQMRGMHTILRDRETSNSDFVFYADRINRLLVEAGLGHLPFQEKIVTTPTGHRYVGVEFARGLCGVSVIRSGEAMEAALRECCQGIKIGKILVHRHGKSEDIIYEKLPADIARRYVLLLDPVLGTGNTACKAIQVLLDKGVQENKILFLCIIAAPPGIHRVCQTYPGVKVITSEIDSAIDENWSVVPGVGEFAPETEPGTSEKPQLPAAGPSQNGTGEASTSGTSGGSVSSSTSTARRASASSLGSVEDDGFSWTEFFNSDLPKKLGGLLALLLLSRVGVYIRLPGVDVDAFADSLTNSGLLGYIDTLSGGSISKVGLFSLGIIPYINASIVLQLFSAAFPSLKKLQRDEGAAGRAKFQYYQKLLAFAFAIVQAVGQLFYIRPFVDDFTPGWLAGSSCALVAGAMALVYIADTISELKLGNGTSVLIFANIASALPASIGQLVAQNGNENPANVAFFFAAFAATTLGIIYVQEAERRIPVNYSNRYSSGNLARQSYLPFKVNATGVMPLIFASSLLALPAALARYTDSAALDEFSRTVGPGGSLYVPFNVALIVFFNYYYTFLQLEPKDLAEQLKKSGAAIPAIRPGRQTAEYVTRTLTRMSMLGSVFLGALSAAPAMVEAVTHLTAFRGFAGTSVLIMVGVATDTARRIRAEQAMAKYQDVDKLYDNLKL</sequence>
<evidence type="ECO:0000256" key="28">
    <source>
        <dbReference type="SAM" id="MobiDB-lite"/>
    </source>
</evidence>
<feature type="transmembrane region" description="Helical" evidence="29">
    <location>
        <begin position="796"/>
        <end position="817"/>
    </location>
</feature>
<dbReference type="SUPFAM" id="SSF53271">
    <property type="entry name" value="PRTase-like"/>
    <property type="match status" value="1"/>
</dbReference>
<keyword evidence="18 27" id="KW-0547">Nucleotide-binding</keyword>
<feature type="transmembrane region" description="Helical" evidence="29">
    <location>
        <begin position="718"/>
        <end position="739"/>
    </location>
</feature>
<evidence type="ECO:0000256" key="24">
    <source>
        <dbReference type="ARBA" id="ARBA00023078"/>
    </source>
</evidence>
<evidence type="ECO:0000256" key="19">
    <source>
        <dbReference type="ARBA" id="ARBA00022777"/>
    </source>
</evidence>
<evidence type="ECO:0000256" key="12">
    <source>
        <dbReference type="ARBA" id="ARBA00022528"/>
    </source>
</evidence>
<dbReference type="CDD" id="cd02023">
    <property type="entry name" value="UMPK"/>
    <property type="match status" value="1"/>
</dbReference>
<keyword evidence="19 27" id="KW-0418">Kinase</keyword>
<evidence type="ECO:0000256" key="13">
    <source>
        <dbReference type="ARBA" id="ARBA00022533"/>
    </source>
</evidence>
<comment type="similarity">
    <text evidence="10">In the C-terminal section; belongs to the UPRTase family.</text>
</comment>
<evidence type="ECO:0000313" key="33">
    <source>
        <dbReference type="Proteomes" id="UP001165080"/>
    </source>
</evidence>
<keyword evidence="24" id="KW-0793">Thylakoid</keyword>
<dbReference type="Pfam" id="PF00485">
    <property type="entry name" value="PRK"/>
    <property type="match status" value="1"/>
</dbReference>
<evidence type="ECO:0000256" key="1">
    <source>
        <dbReference type="ARBA" id="ARBA00001946"/>
    </source>
</evidence>
<keyword evidence="27" id="KW-0067">ATP-binding</keyword>
<comment type="catalytic activity">
    <reaction evidence="27">
        <text>cytidine + ATP = CMP + ADP + H(+)</text>
        <dbReference type="Rhea" id="RHEA:24674"/>
        <dbReference type="ChEBI" id="CHEBI:15378"/>
        <dbReference type="ChEBI" id="CHEBI:17562"/>
        <dbReference type="ChEBI" id="CHEBI:30616"/>
        <dbReference type="ChEBI" id="CHEBI:60377"/>
        <dbReference type="ChEBI" id="CHEBI:456216"/>
        <dbReference type="EC" id="2.7.1.48"/>
    </reaction>
</comment>
<evidence type="ECO:0000256" key="5">
    <source>
        <dbReference type="ARBA" id="ARBA00004784"/>
    </source>
</evidence>
<keyword evidence="33" id="KW-1185">Reference proteome</keyword>
<dbReference type="Pfam" id="PF14681">
    <property type="entry name" value="UPRTase"/>
    <property type="match status" value="1"/>
</dbReference>
<dbReference type="FunFam" id="3.40.50.300:FF:000339">
    <property type="entry name" value="Uridine kinase"/>
    <property type="match status" value="1"/>
</dbReference>
<dbReference type="InterPro" id="IPR023201">
    <property type="entry name" value="SecY_dom_sf"/>
</dbReference>
<dbReference type="InterPro" id="IPR027417">
    <property type="entry name" value="P-loop_NTPase"/>
</dbReference>
<evidence type="ECO:0000256" key="4">
    <source>
        <dbReference type="ARBA" id="ARBA00004690"/>
    </source>
</evidence>
<comment type="pathway">
    <text evidence="5 27">Pyrimidine metabolism; CTP biosynthesis via salvage pathway; CTP from cytidine: step 1/3.</text>
</comment>
<dbReference type="Gene3D" id="3.40.50.300">
    <property type="entry name" value="P-loop containing nucleotide triphosphate hydrolases"/>
    <property type="match status" value="1"/>
</dbReference>
<evidence type="ECO:0000256" key="7">
    <source>
        <dbReference type="ARBA" id="ARBA00005751"/>
    </source>
</evidence>
<dbReference type="GO" id="GO:0015031">
    <property type="term" value="P:protein transport"/>
    <property type="evidence" value="ECO:0007669"/>
    <property type="project" value="UniProtKB-KW"/>
</dbReference>
<evidence type="ECO:0000313" key="32">
    <source>
        <dbReference type="EMBL" id="GLC47909.1"/>
    </source>
</evidence>
<keyword evidence="21" id="KW-0809">Transit peptide</keyword>
<keyword evidence="15" id="KW-0328">Glycosyltransferase</keyword>
<evidence type="ECO:0000256" key="29">
    <source>
        <dbReference type="SAM" id="Phobius"/>
    </source>
</evidence>
<dbReference type="FunFam" id="1.10.3370.10:FF:000003">
    <property type="entry name" value="Preprotein translocase subunit SECY, chloroplastic"/>
    <property type="match status" value="1"/>
</dbReference>
<dbReference type="PROSITE" id="PS00756">
    <property type="entry name" value="SECY_2"/>
    <property type="match status" value="1"/>
</dbReference>
<dbReference type="PANTHER" id="PTHR10285">
    <property type="entry name" value="URIDINE KINASE"/>
    <property type="match status" value="1"/>
</dbReference>
<dbReference type="PROSITE" id="PS00755">
    <property type="entry name" value="SECY_1"/>
    <property type="match status" value="1"/>
</dbReference>
<feature type="transmembrane region" description="Helical" evidence="29">
    <location>
        <begin position="618"/>
        <end position="638"/>
    </location>
</feature>
<evidence type="ECO:0000256" key="11">
    <source>
        <dbReference type="ARBA" id="ARBA00022448"/>
    </source>
</evidence>
<evidence type="ECO:0000256" key="18">
    <source>
        <dbReference type="ARBA" id="ARBA00022741"/>
    </source>
</evidence>
<evidence type="ECO:0000256" key="23">
    <source>
        <dbReference type="ARBA" id="ARBA00023010"/>
    </source>
</evidence>
<comment type="catalytic activity">
    <reaction evidence="27">
        <text>uridine + ATP = UMP + ADP + H(+)</text>
        <dbReference type="Rhea" id="RHEA:16825"/>
        <dbReference type="ChEBI" id="CHEBI:15378"/>
        <dbReference type="ChEBI" id="CHEBI:16704"/>
        <dbReference type="ChEBI" id="CHEBI:30616"/>
        <dbReference type="ChEBI" id="CHEBI:57865"/>
        <dbReference type="ChEBI" id="CHEBI:456216"/>
        <dbReference type="EC" id="2.7.1.48"/>
    </reaction>
</comment>
<name>A0A9W6EWY7_9CHLO</name>
<evidence type="ECO:0000256" key="25">
    <source>
        <dbReference type="ARBA" id="ARBA00023134"/>
    </source>
</evidence>
<reference evidence="32 33" key="1">
    <citation type="journal article" date="2023" name="Commun. Biol.">
        <title>Reorganization of the ancestral sex-determining regions during the evolution of trioecy in Pleodorina starrii.</title>
        <authorList>
            <person name="Takahashi K."/>
            <person name="Suzuki S."/>
            <person name="Kawai-Toyooka H."/>
            <person name="Yamamoto K."/>
            <person name="Hamaji T."/>
            <person name="Ootsuki R."/>
            <person name="Yamaguchi H."/>
            <person name="Kawachi M."/>
            <person name="Higashiyama T."/>
            <person name="Nozaki H."/>
        </authorList>
    </citation>
    <scope>NUCLEOTIDE SEQUENCE [LARGE SCALE GENOMIC DNA]</scope>
    <source>
        <strain evidence="32 33">NIES-4479</strain>
    </source>
</reference>
<keyword evidence="14" id="KW-0934">Plastid</keyword>
<keyword evidence="23" id="KW-0811">Translocation</keyword>
<keyword evidence="12" id="KW-0150">Chloroplast</keyword>
<comment type="cofactor">
    <cofactor evidence="1">
        <name>Mg(2+)</name>
        <dbReference type="ChEBI" id="CHEBI:18420"/>
    </cofactor>
</comment>
<dbReference type="AlphaFoldDB" id="A0A9W6EWY7"/>
<dbReference type="PRINTS" id="PR00303">
    <property type="entry name" value="SECYTRNLCASE"/>
</dbReference>
<comment type="similarity">
    <text evidence="27">Belongs to the uridine kinase family.</text>
</comment>
<evidence type="ECO:0000256" key="16">
    <source>
        <dbReference type="ARBA" id="ARBA00022679"/>
    </source>
</evidence>
<comment type="pathway">
    <text evidence="4 27">Pyrimidine metabolism; UMP biosynthesis via salvage pathway; UMP from uridine: step 1/1.</text>
</comment>
<feature type="transmembrane region" description="Helical" evidence="29">
    <location>
        <begin position="659"/>
        <end position="680"/>
    </location>
</feature>
<dbReference type="SUPFAM" id="SSF52540">
    <property type="entry name" value="P-loop containing nucleoside triphosphate hydrolases"/>
    <property type="match status" value="1"/>
</dbReference>
<organism evidence="32 33">
    <name type="scientific">Pleodorina starrii</name>
    <dbReference type="NCBI Taxonomy" id="330485"/>
    <lineage>
        <taxon>Eukaryota</taxon>
        <taxon>Viridiplantae</taxon>
        <taxon>Chlorophyta</taxon>
        <taxon>core chlorophytes</taxon>
        <taxon>Chlorophyceae</taxon>
        <taxon>CS clade</taxon>
        <taxon>Chlamydomonadales</taxon>
        <taxon>Volvocaceae</taxon>
        <taxon>Pleodorina</taxon>
    </lineage>
</organism>
<evidence type="ECO:0000256" key="14">
    <source>
        <dbReference type="ARBA" id="ARBA00022640"/>
    </source>
</evidence>
<accession>A0A9W6EWY7</accession>
<keyword evidence="17 29" id="KW-0812">Transmembrane</keyword>
<dbReference type="InterPro" id="IPR029057">
    <property type="entry name" value="PRTase-like"/>
</dbReference>
<dbReference type="Proteomes" id="UP001165080">
    <property type="component" value="Unassembled WGS sequence"/>
</dbReference>
<evidence type="ECO:0000256" key="27">
    <source>
        <dbReference type="RuleBase" id="RU003825"/>
    </source>
</evidence>
<feature type="transmembrane region" description="Helical" evidence="29">
    <location>
        <begin position="745"/>
        <end position="766"/>
    </location>
</feature>
<keyword evidence="11" id="KW-0813">Transport</keyword>
<dbReference type="GO" id="GO:0008655">
    <property type="term" value="P:pyrimidine-containing compound salvage"/>
    <property type="evidence" value="ECO:0007669"/>
    <property type="project" value="UniProtKB-ARBA"/>
</dbReference>
<gene>
    <name evidence="32" type="primary">PLEST000508</name>
    <name evidence="32" type="ORF">PLESTB_000038700</name>
</gene>
<evidence type="ECO:0000256" key="20">
    <source>
        <dbReference type="ARBA" id="ARBA00022927"/>
    </source>
</evidence>
<dbReference type="SUPFAM" id="SSF103491">
    <property type="entry name" value="Preprotein translocase SecY subunit"/>
    <property type="match status" value="1"/>
</dbReference>
<comment type="pathway">
    <text evidence="6">Pyrimidine metabolism; UMP biosynthesis via salvage pathway; UMP from uracil: step 1/1.</text>
</comment>
<dbReference type="InterPro" id="IPR006083">
    <property type="entry name" value="PRK/URK"/>
</dbReference>
<dbReference type="NCBIfam" id="NF004018">
    <property type="entry name" value="PRK05480.1"/>
    <property type="match status" value="1"/>
</dbReference>
<dbReference type="Gene3D" id="3.40.50.2020">
    <property type="match status" value="1"/>
</dbReference>
<dbReference type="NCBIfam" id="TIGR00967">
    <property type="entry name" value="3a0501s007"/>
    <property type="match status" value="1"/>
</dbReference>
<evidence type="ECO:0000256" key="26">
    <source>
        <dbReference type="ARBA" id="ARBA00023136"/>
    </source>
</evidence>
<feature type="transmembrane region" description="Helical" evidence="29">
    <location>
        <begin position="893"/>
        <end position="914"/>
    </location>
</feature>
<evidence type="ECO:0000256" key="8">
    <source>
        <dbReference type="ARBA" id="ARBA00008173"/>
    </source>
</evidence>
<dbReference type="GO" id="GO:0005525">
    <property type="term" value="F:GTP binding"/>
    <property type="evidence" value="ECO:0007669"/>
    <property type="project" value="UniProtKB-KW"/>
</dbReference>
<protein>
    <recommendedName>
        <fullName evidence="27">Uridine kinase</fullName>
        <ecNumber evidence="27">2.7.1.48</ecNumber>
    </recommendedName>
</protein>
<evidence type="ECO:0000256" key="2">
    <source>
        <dbReference type="ARBA" id="ARBA00004141"/>
    </source>
</evidence>
<dbReference type="InterPro" id="IPR000836">
    <property type="entry name" value="PRTase_dom"/>
</dbReference>
<evidence type="ECO:0000256" key="15">
    <source>
        <dbReference type="ARBA" id="ARBA00022676"/>
    </source>
</evidence>